<reference evidence="1" key="2">
    <citation type="journal article" date="2022" name="New Phytol.">
        <title>Evolutionary transition to the ectomycorrhizal habit in the genomes of a hyperdiverse lineage of mushroom-forming fungi.</title>
        <authorList>
            <person name="Looney B."/>
            <person name="Miyauchi S."/>
            <person name="Morin E."/>
            <person name="Drula E."/>
            <person name="Courty P.E."/>
            <person name="Kohler A."/>
            <person name="Kuo A."/>
            <person name="LaButti K."/>
            <person name="Pangilinan J."/>
            <person name="Lipzen A."/>
            <person name="Riley R."/>
            <person name="Andreopoulos W."/>
            <person name="He G."/>
            <person name="Johnson J."/>
            <person name="Nolan M."/>
            <person name="Tritt A."/>
            <person name="Barry K.W."/>
            <person name="Grigoriev I.V."/>
            <person name="Nagy L.G."/>
            <person name="Hibbett D."/>
            <person name="Henrissat B."/>
            <person name="Matheny P.B."/>
            <person name="Labbe J."/>
            <person name="Martin F.M."/>
        </authorList>
    </citation>
    <scope>NUCLEOTIDE SEQUENCE</scope>
    <source>
        <strain evidence="1">EC-137</strain>
    </source>
</reference>
<name>A0ACB8Q4E5_9AGAM</name>
<protein>
    <submittedName>
        <fullName evidence="1">Uncharacterized protein</fullName>
    </submittedName>
</protein>
<organism evidence="1 2">
    <name type="scientific">Vararia minispora EC-137</name>
    <dbReference type="NCBI Taxonomy" id="1314806"/>
    <lineage>
        <taxon>Eukaryota</taxon>
        <taxon>Fungi</taxon>
        <taxon>Dikarya</taxon>
        <taxon>Basidiomycota</taxon>
        <taxon>Agaricomycotina</taxon>
        <taxon>Agaricomycetes</taxon>
        <taxon>Russulales</taxon>
        <taxon>Lachnocladiaceae</taxon>
        <taxon>Vararia</taxon>
    </lineage>
</organism>
<gene>
    <name evidence="1" type="ORF">K488DRAFT_65940</name>
</gene>
<keyword evidence="2" id="KW-1185">Reference proteome</keyword>
<dbReference type="Proteomes" id="UP000814128">
    <property type="component" value="Unassembled WGS sequence"/>
</dbReference>
<evidence type="ECO:0000313" key="2">
    <source>
        <dbReference type="Proteomes" id="UP000814128"/>
    </source>
</evidence>
<sequence length="164" mass="18680">MSSSSKRSRKRPSSCAAADDSTEAAKKPRQSSAIPSLPWSDKCSAKIWELVGELEKQENFSVYFGNNNHSGDTKEHVHRRISERLFPQWSQLDIKTVSERIKSKINWVIKKYTEHAKKLQKTGGGVDAEQRQPSNNPVQYMDFYIYADGPDEETPDYAKNIWGA</sequence>
<reference evidence="1" key="1">
    <citation type="submission" date="2021-02" db="EMBL/GenBank/DDBJ databases">
        <authorList>
            <consortium name="DOE Joint Genome Institute"/>
            <person name="Ahrendt S."/>
            <person name="Looney B.P."/>
            <person name="Miyauchi S."/>
            <person name="Morin E."/>
            <person name="Drula E."/>
            <person name="Courty P.E."/>
            <person name="Chicoki N."/>
            <person name="Fauchery L."/>
            <person name="Kohler A."/>
            <person name="Kuo A."/>
            <person name="Labutti K."/>
            <person name="Pangilinan J."/>
            <person name="Lipzen A."/>
            <person name="Riley R."/>
            <person name="Andreopoulos W."/>
            <person name="He G."/>
            <person name="Johnson J."/>
            <person name="Barry K.W."/>
            <person name="Grigoriev I.V."/>
            <person name="Nagy L."/>
            <person name="Hibbett D."/>
            <person name="Henrissat B."/>
            <person name="Matheny P.B."/>
            <person name="Labbe J."/>
            <person name="Martin F."/>
        </authorList>
    </citation>
    <scope>NUCLEOTIDE SEQUENCE</scope>
    <source>
        <strain evidence="1">EC-137</strain>
    </source>
</reference>
<proteinExistence type="predicted"/>
<dbReference type="EMBL" id="MU274388">
    <property type="protein sequence ID" value="KAI0026562.1"/>
    <property type="molecule type" value="Genomic_DNA"/>
</dbReference>
<evidence type="ECO:0000313" key="1">
    <source>
        <dbReference type="EMBL" id="KAI0026562.1"/>
    </source>
</evidence>
<accession>A0ACB8Q4E5</accession>
<comment type="caution">
    <text evidence="1">The sequence shown here is derived from an EMBL/GenBank/DDBJ whole genome shotgun (WGS) entry which is preliminary data.</text>
</comment>